<comment type="similarity">
    <text evidence="4">Belongs to the zinc-containing alcohol dehydrogenase family.</text>
</comment>
<comment type="caution">
    <text evidence="6">The sequence shown here is derived from an EMBL/GenBank/DDBJ whole genome shotgun (WGS) entry which is preliminary data.</text>
</comment>
<sequence length="343" mass="36376">MKALILKEYNKLVYEDLPEPRIGAEEVLIRVKACGICGSDVHGLDGSTGRRIPPIVMGHEASGVIEAVGAEAGDLRPGERVTFDSTIYCGRCVYCREGRVNLCDNRRVIGVSCEEYRQDGAYAEYVAVPSHSVYRIGDNVSFEQAATVEPLSVALHAASRVKLPADATALVLGAGMIGLLIVQVLKARGCAKVYAVDLDPGRLELARSLGAEEGLRPDHTNIPAEILERTEGRGADIAFDAVGLAATLTAGVNCLKKGGALVLVGNFSPEAGLPLQRTVVRELTLYGSCASAGEYPECLDLLSSGAVKVEPLISASAPLSEGAAWFRRLYNAEKGLLKVCLLP</sequence>
<dbReference type="GO" id="GO:0016491">
    <property type="term" value="F:oxidoreductase activity"/>
    <property type="evidence" value="ECO:0007669"/>
    <property type="project" value="UniProtKB-KW"/>
</dbReference>
<feature type="domain" description="Enoyl reductase (ER)" evidence="5">
    <location>
        <begin position="7"/>
        <end position="337"/>
    </location>
</feature>
<dbReference type="SUPFAM" id="SSF50129">
    <property type="entry name" value="GroES-like"/>
    <property type="match status" value="1"/>
</dbReference>
<protein>
    <submittedName>
        <fullName evidence="6">Galactitol-1-phosphate 5-dehydrogenase</fullName>
    </submittedName>
</protein>
<dbReference type="InterPro" id="IPR011032">
    <property type="entry name" value="GroES-like_sf"/>
</dbReference>
<dbReference type="Gene3D" id="3.40.50.720">
    <property type="entry name" value="NAD(P)-binding Rossmann-like Domain"/>
    <property type="match status" value="1"/>
</dbReference>
<dbReference type="STRING" id="1817867.A3F83_08315"/>
<dbReference type="InterPro" id="IPR050129">
    <property type="entry name" value="Zn_alcohol_dh"/>
</dbReference>
<gene>
    <name evidence="6" type="ORF">A3F83_08315</name>
</gene>
<dbReference type="SMART" id="SM00829">
    <property type="entry name" value="PKS_ER"/>
    <property type="match status" value="1"/>
</dbReference>
<evidence type="ECO:0000256" key="3">
    <source>
        <dbReference type="ARBA" id="ARBA00023002"/>
    </source>
</evidence>
<dbReference type="InterPro" id="IPR036291">
    <property type="entry name" value="NAD(P)-bd_dom_sf"/>
</dbReference>
<dbReference type="PROSITE" id="PS00059">
    <property type="entry name" value="ADH_ZINC"/>
    <property type="match status" value="1"/>
</dbReference>
<keyword evidence="1 4" id="KW-0479">Metal-binding</keyword>
<keyword evidence="2 4" id="KW-0862">Zinc</keyword>
<dbReference type="CDD" id="cd08236">
    <property type="entry name" value="sugar_DH"/>
    <property type="match status" value="1"/>
</dbReference>
<dbReference type="GO" id="GO:0008270">
    <property type="term" value="F:zinc ion binding"/>
    <property type="evidence" value="ECO:0007669"/>
    <property type="project" value="InterPro"/>
</dbReference>
<dbReference type="PANTHER" id="PTHR43401">
    <property type="entry name" value="L-THREONINE 3-DEHYDROGENASE"/>
    <property type="match status" value="1"/>
</dbReference>
<keyword evidence="3" id="KW-0560">Oxidoreductase</keyword>
<dbReference type="EMBL" id="MFIX01000111">
    <property type="protein sequence ID" value="OGG04616.1"/>
    <property type="molecule type" value="Genomic_DNA"/>
</dbReference>
<dbReference type="PANTHER" id="PTHR43401:SF2">
    <property type="entry name" value="L-THREONINE 3-DEHYDROGENASE"/>
    <property type="match status" value="1"/>
</dbReference>
<reference evidence="6 7" key="1">
    <citation type="journal article" date="2016" name="Nat. Commun.">
        <title>Thousands of microbial genomes shed light on interconnected biogeochemical processes in an aquifer system.</title>
        <authorList>
            <person name="Anantharaman K."/>
            <person name="Brown C.T."/>
            <person name="Hug L.A."/>
            <person name="Sharon I."/>
            <person name="Castelle C.J."/>
            <person name="Probst A.J."/>
            <person name="Thomas B.C."/>
            <person name="Singh A."/>
            <person name="Wilkins M.J."/>
            <person name="Karaoz U."/>
            <person name="Brodie E.L."/>
            <person name="Williams K.H."/>
            <person name="Hubbard S.S."/>
            <person name="Banfield J.F."/>
        </authorList>
    </citation>
    <scope>NUCLEOTIDE SEQUENCE [LARGE SCALE GENOMIC DNA]</scope>
</reference>
<name>A0A1F5YWU9_9BACT</name>
<organism evidence="6 7">
    <name type="scientific">Candidatus Glassbacteria bacterium RIFCSPLOWO2_12_FULL_58_11</name>
    <dbReference type="NCBI Taxonomy" id="1817867"/>
    <lineage>
        <taxon>Bacteria</taxon>
        <taxon>Candidatus Glassiibacteriota</taxon>
    </lineage>
</organism>
<dbReference type="InterPro" id="IPR013154">
    <property type="entry name" value="ADH-like_N"/>
</dbReference>
<dbReference type="Pfam" id="PF08240">
    <property type="entry name" value="ADH_N"/>
    <property type="match status" value="1"/>
</dbReference>
<dbReference type="Pfam" id="PF00107">
    <property type="entry name" value="ADH_zinc_N"/>
    <property type="match status" value="1"/>
</dbReference>
<dbReference type="Gene3D" id="3.90.180.10">
    <property type="entry name" value="Medium-chain alcohol dehydrogenases, catalytic domain"/>
    <property type="match status" value="1"/>
</dbReference>
<evidence type="ECO:0000256" key="1">
    <source>
        <dbReference type="ARBA" id="ARBA00022723"/>
    </source>
</evidence>
<accession>A0A1F5YWU9</accession>
<evidence type="ECO:0000313" key="6">
    <source>
        <dbReference type="EMBL" id="OGG04616.1"/>
    </source>
</evidence>
<dbReference type="SUPFAM" id="SSF51735">
    <property type="entry name" value="NAD(P)-binding Rossmann-fold domains"/>
    <property type="match status" value="1"/>
</dbReference>
<dbReference type="Proteomes" id="UP000179129">
    <property type="component" value="Unassembled WGS sequence"/>
</dbReference>
<evidence type="ECO:0000313" key="7">
    <source>
        <dbReference type="Proteomes" id="UP000179129"/>
    </source>
</evidence>
<proteinExistence type="inferred from homology"/>
<comment type="cofactor">
    <cofactor evidence="4">
        <name>Zn(2+)</name>
        <dbReference type="ChEBI" id="CHEBI:29105"/>
    </cofactor>
</comment>
<evidence type="ECO:0000256" key="2">
    <source>
        <dbReference type="ARBA" id="ARBA00022833"/>
    </source>
</evidence>
<dbReference type="InterPro" id="IPR013149">
    <property type="entry name" value="ADH-like_C"/>
</dbReference>
<dbReference type="AlphaFoldDB" id="A0A1F5YWU9"/>
<dbReference type="InterPro" id="IPR002328">
    <property type="entry name" value="ADH_Zn_CS"/>
</dbReference>
<evidence type="ECO:0000259" key="5">
    <source>
        <dbReference type="SMART" id="SM00829"/>
    </source>
</evidence>
<dbReference type="InterPro" id="IPR020843">
    <property type="entry name" value="ER"/>
</dbReference>
<evidence type="ECO:0000256" key="4">
    <source>
        <dbReference type="RuleBase" id="RU361277"/>
    </source>
</evidence>